<keyword evidence="1 2" id="KW-0784">Thiamine biosynthesis</keyword>
<protein>
    <recommendedName>
        <fullName evidence="2">Thiamine-monophosphate kinase</fullName>
        <shortName evidence="2">TMP kinase</shortName>
        <shortName evidence="2">Thiamine-phosphate kinase</shortName>
        <ecNumber evidence="2">2.7.4.16</ecNumber>
    </recommendedName>
</protein>
<dbReference type="Gene3D" id="3.30.1330.10">
    <property type="entry name" value="PurM-like, N-terminal domain"/>
    <property type="match status" value="1"/>
</dbReference>
<keyword evidence="2" id="KW-0808">Transferase</keyword>
<evidence type="ECO:0000256" key="1">
    <source>
        <dbReference type="ARBA" id="ARBA00022977"/>
    </source>
</evidence>
<keyword evidence="2" id="KW-0547">Nucleotide-binding</keyword>
<dbReference type="PIRSF" id="PIRSF005303">
    <property type="entry name" value="Thiam_monoph_kin"/>
    <property type="match status" value="1"/>
</dbReference>
<dbReference type="Pfam" id="PF00586">
    <property type="entry name" value="AIRS"/>
    <property type="match status" value="1"/>
</dbReference>
<name>A0A239PNY3_9PROT</name>
<dbReference type="Gene3D" id="3.90.650.10">
    <property type="entry name" value="PurM-like C-terminal domain"/>
    <property type="match status" value="1"/>
</dbReference>
<dbReference type="CDD" id="cd02194">
    <property type="entry name" value="ThiL"/>
    <property type="match status" value="1"/>
</dbReference>
<dbReference type="OrthoDB" id="9802811at2"/>
<keyword evidence="2 5" id="KW-0418">Kinase</keyword>
<feature type="binding site" evidence="2">
    <location>
        <begin position="117"/>
        <end position="118"/>
    </location>
    <ligand>
        <name>ATP</name>
        <dbReference type="ChEBI" id="CHEBI:30616"/>
    </ligand>
</feature>
<comment type="caution">
    <text evidence="2">Lacks conserved residue(s) required for the propagation of feature annotation.</text>
</comment>
<keyword evidence="2" id="KW-0479">Metal-binding</keyword>
<dbReference type="PANTHER" id="PTHR30270:SF0">
    <property type="entry name" value="THIAMINE-MONOPHOSPHATE KINASE"/>
    <property type="match status" value="1"/>
</dbReference>
<dbReference type="GO" id="GO:0005524">
    <property type="term" value="F:ATP binding"/>
    <property type="evidence" value="ECO:0007669"/>
    <property type="project" value="UniProtKB-UniRule"/>
</dbReference>
<dbReference type="GO" id="GO:0009228">
    <property type="term" value="P:thiamine biosynthetic process"/>
    <property type="evidence" value="ECO:0007669"/>
    <property type="project" value="UniProtKB-KW"/>
</dbReference>
<feature type="binding site" evidence="2">
    <location>
        <position position="267"/>
    </location>
    <ligand>
        <name>substrate</name>
    </ligand>
</feature>
<feature type="domain" description="PurM-like C-terminal" evidence="4">
    <location>
        <begin position="152"/>
        <end position="308"/>
    </location>
</feature>
<comment type="miscellaneous">
    <text evidence="2">Reaction mechanism of ThiL seems to utilize a direct, inline transfer of the gamma-phosphate of ATP to TMP rather than a phosphorylated enzyme intermediate.</text>
</comment>
<organism evidence="5 6">
    <name type="scientific">Amphiplicatus metriothermophilus</name>
    <dbReference type="NCBI Taxonomy" id="1519374"/>
    <lineage>
        <taxon>Bacteria</taxon>
        <taxon>Pseudomonadati</taxon>
        <taxon>Pseudomonadota</taxon>
        <taxon>Alphaproteobacteria</taxon>
        <taxon>Parvularculales</taxon>
        <taxon>Parvularculaceae</taxon>
        <taxon>Amphiplicatus</taxon>
    </lineage>
</organism>
<evidence type="ECO:0000259" key="3">
    <source>
        <dbReference type="Pfam" id="PF00586"/>
    </source>
</evidence>
<dbReference type="UniPathway" id="UPA00060">
    <property type="reaction ID" value="UER00142"/>
</dbReference>
<dbReference type="InterPro" id="IPR016188">
    <property type="entry name" value="PurM-like_N"/>
</dbReference>
<dbReference type="PANTHER" id="PTHR30270">
    <property type="entry name" value="THIAMINE-MONOPHOSPHATE KINASE"/>
    <property type="match status" value="1"/>
</dbReference>
<dbReference type="InterPro" id="IPR010918">
    <property type="entry name" value="PurM-like_C_dom"/>
</dbReference>
<reference evidence="5 6" key="1">
    <citation type="submission" date="2017-07" db="EMBL/GenBank/DDBJ databases">
        <authorList>
            <person name="Sun Z.S."/>
            <person name="Albrecht U."/>
            <person name="Echele G."/>
            <person name="Lee C.C."/>
        </authorList>
    </citation>
    <scope>NUCLEOTIDE SEQUENCE [LARGE SCALE GENOMIC DNA]</scope>
    <source>
        <strain evidence="5 6">CGMCC 1.12710</strain>
    </source>
</reference>
<dbReference type="SUPFAM" id="SSF55326">
    <property type="entry name" value="PurM N-terminal domain-like"/>
    <property type="match status" value="1"/>
</dbReference>
<dbReference type="NCBIfam" id="TIGR01379">
    <property type="entry name" value="thiL"/>
    <property type="match status" value="1"/>
</dbReference>
<feature type="binding site" evidence="2">
    <location>
        <position position="147"/>
    </location>
    <ligand>
        <name>ATP</name>
        <dbReference type="ChEBI" id="CHEBI:30616"/>
    </ligand>
</feature>
<dbReference type="AlphaFoldDB" id="A0A239PNY3"/>
<dbReference type="Pfam" id="PF02769">
    <property type="entry name" value="AIRS_C"/>
    <property type="match status" value="1"/>
</dbReference>
<feature type="binding site" evidence="2">
    <location>
        <position position="70"/>
    </location>
    <ligand>
        <name>Mg(2+)</name>
        <dbReference type="ChEBI" id="CHEBI:18420"/>
        <label>2</label>
    </ligand>
</feature>
<evidence type="ECO:0000313" key="5">
    <source>
        <dbReference type="EMBL" id="SNT72004.1"/>
    </source>
</evidence>
<gene>
    <name evidence="2" type="primary">thiL</name>
    <name evidence="5" type="ORF">SAMN06297382_1026</name>
</gene>
<feature type="binding site" evidence="2">
    <location>
        <position position="215"/>
    </location>
    <ligand>
        <name>Mg(2+)</name>
        <dbReference type="ChEBI" id="CHEBI:18420"/>
        <label>5</label>
    </ligand>
</feature>
<sequence length="328" mass="34338">MAAGEFDIIRSLFAPLAAEKGAFALDDDAALLPAAEYVATKDMMIAGVHFRPDDPLDLVARKLLRVNLSDLAAKGARPVGYFLACAWPKTATRAQIARFAQGLAADQAQFRIALYGGDTTKHRAAGAPLTLSLTAFGAPARMGMIARKGAQIGDDIYVTGTIGDAGLGLAALEKRETFAKPARDYLVGRYRLPEPRLVMGGALAGHASAAIDVSDGLIADAGHIAAVGGVGIEIEAERLPLSPAAKDWLERQPAREEALARLAGFGDDYEILFAAPPNRRRSIDMAGKVSKTAVARIGQVVKGAGARLIGADGDEIPVESPGFDHFAG</sequence>
<keyword evidence="2" id="KW-0067">ATP-binding</keyword>
<feature type="binding site" evidence="2">
    <location>
        <position position="118"/>
    </location>
    <ligand>
        <name>Mg(2+)</name>
        <dbReference type="ChEBI" id="CHEBI:18420"/>
        <label>1</label>
    </ligand>
</feature>
<dbReference type="Proteomes" id="UP000198346">
    <property type="component" value="Unassembled WGS sequence"/>
</dbReference>
<feature type="binding site" evidence="2">
    <location>
        <position position="214"/>
    </location>
    <ligand>
        <name>ATP</name>
        <dbReference type="ChEBI" id="CHEBI:30616"/>
    </ligand>
</feature>
<feature type="binding site" evidence="2">
    <location>
        <position position="28"/>
    </location>
    <ligand>
        <name>Mg(2+)</name>
        <dbReference type="ChEBI" id="CHEBI:18420"/>
        <label>3</label>
    </ligand>
</feature>
<comment type="pathway">
    <text evidence="2">Cofactor biosynthesis; thiamine diphosphate biosynthesis; thiamine diphosphate from thiamine phosphate: step 1/1.</text>
</comment>
<feature type="binding site" evidence="2">
    <location>
        <position position="70"/>
    </location>
    <ligand>
        <name>Mg(2+)</name>
        <dbReference type="ChEBI" id="CHEBI:18420"/>
        <label>4</label>
    </ligand>
</feature>
<keyword evidence="2" id="KW-0460">Magnesium</keyword>
<dbReference type="GO" id="GO:0000287">
    <property type="term" value="F:magnesium ion binding"/>
    <property type="evidence" value="ECO:0007669"/>
    <property type="project" value="UniProtKB-UniRule"/>
</dbReference>
<evidence type="ECO:0000313" key="6">
    <source>
        <dbReference type="Proteomes" id="UP000198346"/>
    </source>
</evidence>
<dbReference type="InterPro" id="IPR036676">
    <property type="entry name" value="PurM-like_C_sf"/>
</dbReference>
<keyword evidence="6" id="KW-1185">Reference proteome</keyword>
<comment type="catalytic activity">
    <reaction evidence="2">
        <text>thiamine phosphate + ATP = thiamine diphosphate + ADP</text>
        <dbReference type="Rhea" id="RHEA:15913"/>
        <dbReference type="ChEBI" id="CHEBI:30616"/>
        <dbReference type="ChEBI" id="CHEBI:37575"/>
        <dbReference type="ChEBI" id="CHEBI:58937"/>
        <dbReference type="ChEBI" id="CHEBI:456216"/>
        <dbReference type="EC" id="2.7.4.16"/>
    </reaction>
</comment>
<feature type="domain" description="PurM-like N-terminal" evidence="3">
    <location>
        <begin position="27"/>
        <end position="137"/>
    </location>
</feature>
<feature type="binding site" evidence="2">
    <location>
        <position position="70"/>
    </location>
    <ligand>
        <name>Mg(2+)</name>
        <dbReference type="ChEBI" id="CHEBI:18420"/>
        <label>3</label>
    </ligand>
</feature>
<feature type="binding site" evidence="2">
    <location>
        <position position="28"/>
    </location>
    <ligand>
        <name>Mg(2+)</name>
        <dbReference type="ChEBI" id="CHEBI:18420"/>
        <label>4</label>
    </ligand>
</feature>
<dbReference type="InterPro" id="IPR006283">
    <property type="entry name" value="ThiL-like"/>
</dbReference>
<dbReference type="GO" id="GO:0009030">
    <property type="term" value="F:thiamine-phosphate kinase activity"/>
    <property type="evidence" value="ECO:0007669"/>
    <property type="project" value="UniProtKB-UniRule"/>
</dbReference>
<feature type="binding site" evidence="2">
    <location>
        <position position="42"/>
    </location>
    <ligand>
        <name>Mg(2+)</name>
        <dbReference type="ChEBI" id="CHEBI:18420"/>
        <label>1</label>
    </ligand>
</feature>
<comment type="similarity">
    <text evidence="2">Belongs to the thiamine-monophosphate kinase family.</text>
</comment>
<dbReference type="InterPro" id="IPR036921">
    <property type="entry name" value="PurM-like_N_sf"/>
</dbReference>
<accession>A0A239PNY3</accession>
<comment type="function">
    <text evidence="2">Catalyzes the ATP-dependent phosphorylation of thiamine-monophosphate (TMP) to form thiamine-pyrophosphate (TPP), the active form of vitamin B1.</text>
</comment>
<feature type="binding site" evidence="2">
    <location>
        <position position="323"/>
    </location>
    <ligand>
        <name>substrate</name>
    </ligand>
</feature>
<evidence type="ECO:0000259" key="4">
    <source>
        <dbReference type="Pfam" id="PF02769"/>
    </source>
</evidence>
<evidence type="ECO:0000256" key="2">
    <source>
        <dbReference type="HAMAP-Rule" id="MF_02128"/>
    </source>
</evidence>
<dbReference type="GO" id="GO:0009229">
    <property type="term" value="P:thiamine diphosphate biosynthetic process"/>
    <property type="evidence" value="ECO:0007669"/>
    <property type="project" value="UniProtKB-UniRule"/>
</dbReference>
<dbReference type="SUPFAM" id="SSF56042">
    <property type="entry name" value="PurM C-terminal domain-like"/>
    <property type="match status" value="1"/>
</dbReference>
<dbReference type="RefSeq" id="WP_089411542.1">
    <property type="nucleotide sequence ID" value="NZ_FZQA01000002.1"/>
</dbReference>
<proteinExistence type="inferred from homology"/>
<feature type="binding site" evidence="2">
    <location>
        <position position="40"/>
    </location>
    <ligand>
        <name>Mg(2+)</name>
        <dbReference type="ChEBI" id="CHEBI:18420"/>
        <label>4</label>
    </ligand>
</feature>
<dbReference type="HAMAP" id="MF_02128">
    <property type="entry name" value="TMP_kinase"/>
    <property type="match status" value="1"/>
</dbReference>
<feature type="binding site" evidence="2">
    <location>
        <position position="212"/>
    </location>
    <ligand>
        <name>Mg(2+)</name>
        <dbReference type="ChEBI" id="CHEBI:18420"/>
        <label>3</label>
    </ligand>
</feature>
<dbReference type="EMBL" id="FZQA01000002">
    <property type="protein sequence ID" value="SNT72004.1"/>
    <property type="molecule type" value="Genomic_DNA"/>
</dbReference>
<feature type="binding site" evidence="2">
    <location>
        <position position="49"/>
    </location>
    <ligand>
        <name>substrate</name>
    </ligand>
</feature>
<feature type="binding site" evidence="2">
    <location>
        <position position="42"/>
    </location>
    <ligand>
        <name>Mg(2+)</name>
        <dbReference type="ChEBI" id="CHEBI:18420"/>
        <label>2</label>
    </ligand>
</feature>
<dbReference type="EC" id="2.7.4.16" evidence="2"/>